<accession>A0A7N2LNW5</accession>
<dbReference type="Proteomes" id="UP000594261">
    <property type="component" value="Chromosome 5"/>
</dbReference>
<proteinExistence type="predicted"/>
<sequence length="118" mass="12954">MVAYFTTTPPDSGSTHHITSDLANVTLSAEETIGSDQVYFFNNSSEQSRDVDLMNDDQCHFDDSQLGGATPAATEDASKAAVELMMMTTKTTTQSKVEPPPLPREDLIEEIVQRSLKR</sequence>
<dbReference type="EMBL" id="LRBV02000005">
    <property type="status" value="NOT_ANNOTATED_CDS"/>
    <property type="molecule type" value="Genomic_DNA"/>
</dbReference>
<dbReference type="InParanoid" id="A0A7N2LNW5"/>
<protein>
    <submittedName>
        <fullName evidence="1">Uncharacterized protein</fullName>
    </submittedName>
</protein>
<evidence type="ECO:0000313" key="1">
    <source>
        <dbReference type="EnsemblPlants" id="QL05p016726:mrna"/>
    </source>
</evidence>
<name>A0A7N2LNW5_QUELO</name>
<keyword evidence="2" id="KW-1185">Reference proteome</keyword>
<reference evidence="1" key="2">
    <citation type="submission" date="2021-01" db="UniProtKB">
        <authorList>
            <consortium name="EnsemblPlants"/>
        </authorList>
    </citation>
    <scope>IDENTIFICATION</scope>
</reference>
<reference evidence="1 2" key="1">
    <citation type="journal article" date="2016" name="G3 (Bethesda)">
        <title>First Draft Assembly and Annotation of the Genome of a California Endemic Oak Quercus lobata Nee (Fagaceae).</title>
        <authorList>
            <person name="Sork V.L."/>
            <person name="Fitz-Gibbon S.T."/>
            <person name="Puiu D."/>
            <person name="Crepeau M."/>
            <person name="Gugger P.F."/>
            <person name="Sherman R."/>
            <person name="Stevens K."/>
            <person name="Langley C.H."/>
            <person name="Pellegrini M."/>
            <person name="Salzberg S.L."/>
        </authorList>
    </citation>
    <scope>NUCLEOTIDE SEQUENCE [LARGE SCALE GENOMIC DNA]</scope>
    <source>
        <strain evidence="1 2">cv. SW786</strain>
    </source>
</reference>
<dbReference type="EnsemblPlants" id="QL05p016726:mrna">
    <property type="protein sequence ID" value="QL05p016726:mrna"/>
    <property type="gene ID" value="QL05p016726"/>
</dbReference>
<dbReference type="Gramene" id="QL05p016726:mrna">
    <property type="protein sequence ID" value="QL05p016726:mrna"/>
    <property type="gene ID" value="QL05p016726"/>
</dbReference>
<organism evidence="1 2">
    <name type="scientific">Quercus lobata</name>
    <name type="common">Valley oak</name>
    <dbReference type="NCBI Taxonomy" id="97700"/>
    <lineage>
        <taxon>Eukaryota</taxon>
        <taxon>Viridiplantae</taxon>
        <taxon>Streptophyta</taxon>
        <taxon>Embryophyta</taxon>
        <taxon>Tracheophyta</taxon>
        <taxon>Spermatophyta</taxon>
        <taxon>Magnoliopsida</taxon>
        <taxon>eudicotyledons</taxon>
        <taxon>Gunneridae</taxon>
        <taxon>Pentapetalae</taxon>
        <taxon>rosids</taxon>
        <taxon>fabids</taxon>
        <taxon>Fagales</taxon>
        <taxon>Fagaceae</taxon>
        <taxon>Quercus</taxon>
    </lineage>
</organism>
<evidence type="ECO:0000313" key="2">
    <source>
        <dbReference type="Proteomes" id="UP000594261"/>
    </source>
</evidence>
<dbReference type="AlphaFoldDB" id="A0A7N2LNW5"/>